<evidence type="ECO:0000313" key="3">
    <source>
        <dbReference type="Proteomes" id="UP000794436"/>
    </source>
</evidence>
<reference evidence="2" key="1">
    <citation type="submission" date="2019-03" db="EMBL/GenBank/DDBJ databases">
        <title>Long read genome sequence of the mycoparasitic Pythium oligandrum ATCC 38472 isolated from sugarbeet rhizosphere.</title>
        <authorList>
            <person name="Gaulin E."/>
        </authorList>
    </citation>
    <scope>NUCLEOTIDE SEQUENCE</scope>
    <source>
        <strain evidence="2">ATCC 38472_TT</strain>
    </source>
</reference>
<dbReference type="InterPro" id="IPR027417">
    <property type="entry name" value="P-loop_NTPase"/>
</dbReference>
<gene>
    <name evidence="2" type="ORF">Poli38472_003282</name>
</gene>
<dbReference type="SUPFAM" id="SSF52540">
    <property type="entry name" value="P-loop containing nucleoside triphosphate hydrolases"/>
    <property type="match status" value="1"/>
</dbReference>
<dbReference type="EMBL" id="SPLM01000144">
    <property type="protein sequence ID" value="TMW57357.1"/>
    <property type="molecule type" value="Genomic_DNA"/>
</dbReference>
<dbReference type="Pfam" id="PF00071">
    <property type="entry name" value="Ras"/>
    <property type="match status" value="1"/>
</dbReference>
<evidence type="ECO:0000313" key="2">
    <source>
        <dbReference type="EMBL" id="TMW57357.1"/>
    </source>
</evidence>
<dbReference type="GO" id="GO:0005525">
    <property type="term" value="F:GTP binding"/>
    <property type="evidence" value="ECO:0007669"/>
    <property type="project" value="InterPro"/>
</dbReference>
<dbReference type="PROSITE" id="PS51419">
    <property type="entry name" value="RAB"/>
    <property type="match status" value="1"/>
</dbReference>
<keyword evidence="1" id="KW-0547">Nucleotide-binding</keyword>
<dbReference type="AlphaFoldDB" id="A0A8K1C7B5"/>
<dbReference type="OrthoDB" id="265044at2759"/>
<proteinExistence type="predicted"/>
<sequence length="208" mass="22564">MEIRYGRYGMQSGYFHPSGVCIDGDDVDGGQAPPSAKRDVISCSPLLAGQDQTLPESVPSTTSANIGAKLIHIEGQAPVLVELWDVPYRVYTGGRIFETYLKGTDAVLLVYDVSVEDSWQSALSYYKILTEHLKNTQIQGAPPTVFATIGNKIDLHSSSTDTVTNPNQPPPSQQLTDIASFQVSALEQRHTLSILRTIAQSIATSRPS</sequence>
<comment type="caution">
    <text evidence="2">The sequence shown here is derived from an EMBL/GenBank/DDBJ whole genome shotgun (WGS) entry which is preliminary data.</text>
</comment>
<dbReference type="PANTHER" id="PTHR47978">
    <property type="match status" value="1"/>
</dbReference>
<keyword evidence="3" id="KW-1185">Reference proteome</keyword>
<dbReference type="Proteomes" id="UP000794436">
    <property type="component" value="Unassembled WGS sequence"/>
</dbReference>
<name>A0A8K1C7B5_PYTOL</name>
<protein>
    <submittedName>
        <fullName evidence="2">Uncharacterized protein</fullName>
    </submittedName>
</protein>
<evidence type="ECO:0000256" key="1">
    <source>
        <dbReference type="ARBA" id="ARBA00022741"/>
    </source>
</evidence>
<dbReference type="GO" id="GO:0003924">
    <property type="term" value="F:GTPase activity"/>
    <property type="evidence" value="ECO:0007669"/>
    <property type="project" value="InterPro"/>
</dbReference>
<dbReference type="InterPro" id="IPR001806">
    <property type="entry name" value="Small_GTPase"/>
</dbReference>
<organism evidence="2 3">
    <name type="scientific">Pythium oligandrum</name>
    <name type="common">Mycoparasitic fungus</name>
    <dbReference type="NCBI Taxonomy" id="41045"/>
    <lineage>
        <taxon>Eukaryota</taxon>
        <taxon>Sar</taxon>
        <taxon>Stramenopiles</taxon>
        <taxon>Oomycota</taxon>
        <taxon>Peronosporomycetes</taxon>
        <taxon>Pythiales</taxon>
        <taxon>Pythiaceae</taxon>
        <taxon>Pythium</taxon>
    </lineage>
</organism>
<accession>A0A8K1C7B5</accession>
<dbReference type="Gene3D" id="3.40.50.300">
    <property type="entry name" value="P-loop containing nucleotide triphosphate hydrolases"/>
    <property type="match status" value="1"/>
</dbReference>